<dbReference type="AlphaFoldDB" id="A0A9X2TI87"/>
<proteinExistence type="predicted"/>
<dbReference type="RefSeq" id="WP_183957048.1">
    <property type="nucleotide sequence ID" value="NZ_CALTSL010000003.1"/>
</dbReference>
<name>A0A9X2TI87_9BACT</name>
<reference evidence="1" key="1">
    <citation type="submission" date="2022-08" db="EMBL/GenBank/DDBJ databases">
        <title>Genomic Encyclopedia of Type Strains, Phase V (KMG-V): Genome sequencing to study the core and pangenomes of soil and plant-associated prokaryotes.</title>
        <authorList>
            <person name="Whitman W."/>
        </authorList>
    </citation>
    <scope>NUCLEOTIDE SEQUENCE</scope>
    <source>
        <strain evidence="1">SP3049</strain>
    </source>
</reference>
<dbReference type="PROSITE" id="PS51257">
    <property type="entry name" value="PROKAR_LIPOPROTEIN"/>
    <property type="match status" value="1"/>
</dbReference>
<evidence type="ECO:0000313" key="1">
    <source>
        <dbReference type="EMBL" id="MCS3708553.1"/>
    </source>
</evidence>
<sequence>MPVSRLLRSRVLSDLALAATFVSGLLFFGGCDASGGLLSSPPRGLEYGIEHPRLAPGDSTALRLTNNRSSPVGYNLACSRAERKTSDGWVDANVRRFEACAQYLAVLKSGGTAAIQVRIDSTAEEGVYRFEARIELDSAPRSVFTDPFRVEQG</sequence>
<comment type="caution">
    <text evidence="1">The sequence shown here is derived from an EMBL/GenBank/DDBJ whole genome shotgun (WGS) entry which is preliminary data.</text>
</comment>
<accession>A0A9X2TI87</accession>
<protein>
    <submittedName>
        <fullName evidence="1">Uncharacterized protein</fullName>
    </submittedName>
</protein>
<organism evidence="1 2">
    <name type="scientific">Salinibacter ruber</name>
    <dbReference type="NCBI Taxonomy" id="146919"/>
    <lineage>
        <taxon>Bacteria</taxon>
        <taxon>Pseudomonadati</taxon>
        <taxon>Rhodothermota</taxon>
        <taxon>Rhodothermia</taxon>
        <taxon>Rhodothermales</taxon>
        <taxon>Salinibacteraceae</taxon>
        <taxon>Salinibacter</taxon>
    </lineage>
</organism>
<evidence type="ECO:0000313" key="2">
    <source>
        <dbReference type="Proteomes" id="UP001155057"/>
    </source>
</evidence>
<dbReference type="EMBL" id="JANUAE010000001">
    <property type="protein sequence ID" value="MCS3708553.1"/>
    <property type="molecule type" value="Genomic_DNA"/>
</dbReference>
<dbReference type="Proteomes" id="UP001155057">
    <property type="component" value="Unassembled WGS sequence"/>
</dbReference>
<gene>
    <name evidence="1" type="ORF">GGP61_000140</name>
</gene>